<reference evidence="7 8" key="1">
    <citation type="journal article" date="2009" name="Int. J. Syst. Evol. Microbiol.">
        <title>Paenibacillus contaminans sp. nov., isolated from a contaminated laboratory plate.</title>
        <authorList>
            <person name="Chou J.H."/>
            <person name="Lee J.H."/>
            <person name="Lin M.C."/>
            <person name="Chang P.S."/>
            <person name="Arun A.B."/>
            <person name="Young C.C."/>
            <person name="Chen W.M."/>
        </authorList>
    </citation>
    <scope>NUCLEOTIDE SEQUENCE [LARGE SCALE GENOMIC DNA]</scope>
    <source>
        <strain evidence="7 8">CKOBP-6</strain>
    </source>
</reference>
<dbReference type="SUPFAM" id="SSF53850">
    <property type="entry name" value="Periplasmic binding protein-like II"/>
    <property type="match status" value="1"/>
</dbReference>
<evidence type="ECO:0000256" key="3">
    <source>
        <dbReference type="ARBA" id="ARBA00023136"/>
    </source>
</evidence>
<comment type="caution">
    <text evidence="7">The sequence shown here is derived from an EMBL/GenBank/DDBJ whole genome shotgun (WGS) entry which is preliminary data.</text>
</comment>
<name>A0A329ML73_9BACL</name>
<feature type="compositionally biased region" description="Basic and acidic residues" evidence="6">
    <location>
        <begin position="25"/>
        <end position="37"/>
    </location>
</feature>
<dbReference type="InterPro" id="IPR050490">
    <property type="entry name" value="Bact_solute-bd_prot1"/>
</dbReference>
<dbReference type="AlphaFoldDB" id="A0A329ML73"/>
<keyword evidence="2" id="KW-0732">Signal</keyword>
<dbReference type="PANTHER" id="PTHR43649">
    <property type="entry name" value="ARABINOSE-BINDING PROTEIN-RELATED"/>
    <property type="match status" value="1"/>
</dbReference>
<evidence type="ECO:0000256" key="1">
    <source>
        <dbReference type="ARBA" id="ARBA00022475"/>
    </source>
</evidence>
<dbReference type="EMBL" id="QMFB01000007">
    <property type="protein sequence ID" value="RAV20671.1"/>
    <property type="molecule type" value="Genomic_DNA"/>
</dbReference>
<evidence type="ECO:0000256" key="5">
    <source>
        <dbReference type="ARBA" id="ARBA00023288"/>
    </source>
</evidence>
<evidence type="ECO:0000313" key="8">
    <source>
        <dbReference type="Proteomes" id="UP000250369"/>
    </source>
</evidence>
<evidence type="ECO:0008006" key="9">
    <source>
        <dbReference type="Google" id="ProtNLM"/>
    </source>
</evidence>
<organism evidence="7 8">
    <name type="scientific">Paenibacillus contaminans</name>
    <dbReference type="NCBI Taxonomy" id="450362"/>
    <lineage>
        <taxon>Bacteria</taxon>
        <taxon>Bacillati</taxon>
        <taxon>Bacillota</taxon>
        <taxon>Bacilli</taxon>
        <taxon>Bacillales</taxon>
        <taxon>Paenibacillaceae</taxon>
        <taxon>Paenibacillus</taxon>
    </lineage>
</organism>
<sequence length="503" mass="55464">MPQFGAQVSMARRTGGYSHQKAGKRQVEGRKYTAKERRTMKKMSLSLSAILLSVGLALSGCSGSNAPGDSGSSSPKPSGTDSSAKPSASASPSASAAPAKKPEDFKGEITVWKGYEDVTNLFRKKYPNVKVITDTPPKSEDKFTTALATGTGAPDVIDLSQAHFHKFKAMAGLENLLDAPYNAGAMQKDFAPMAWEMSTTLDGKKLFGLPWRMTPYVMFYRADIFEENGYPSDPDSVGQLIADPDKFFELAQKMRAKGHYFFRKAEEVTDIASPGVGYYDKDLKYLRNNDTFAKAIDYAKRATQLDLIFPGAKEEQDRALNNGKLITYFGGVYRLSTFQIDENGGKGSLSENQGKWRMTTLPFGQHPGLGYGTYVIPSQSKNKELAWEYIKFAVTSPEAQQIFMKTADLTPYKPHWSLPIVKEKVEPAMGGQKILEEGFKMVDKMVYQSGNPLDEKASTIWGEKLTEALTKNQDSRAVLQQIADETEKAVSVEKDALKKVLGK</sequence>
<keyword evidence="8" id="KW-1185">Reference proteome</keyword>
<protein>
    <recommendedName>
        <fullName evidence="9">ABC transporter substrate-binding protein</fullName>
    </recommendedName>
</protein>
<dbReference type="Proteomes" id="UP000250369">
    <property type="component" value="Unassembled WGS sequence"/>
</dbReference>
<keyword evidence="4" id="KW-0564">Palmitate</keyword>
<keyword evidence="5" id="KW-0449">Lipoprotein</keyword>
<evidence type="ECO:0000313" key="7">
    <source>
        <dbReference type="EMBL" id="RAV20671.1"/>
    </source>
</evidence>
<feature type="region of interest" description="Disordered" evidence="6">
    <location>
        <begin position="1"/>
        <end position="39"/>
    </location>
</feature>
<dbReference type="PANTHER" id="PTHR43649:SF33">
    <property type="entry name" value="POLYGALACTURONAN_RHAMNOGALACTURONAN-BINDING PROTEIN YTCQ"/>
    <property type="match status" value="1"/>
</dbReference>
<dbReference type="InterPro" id="IPR006059">
    <property type="entry name" value="SBP"/>
</dbReference>
<keyword evidence="1" id="KW-1003">Cell membrane</keyword>
<feature type="compositionally biased region" description="Low complexity" evidence="6">
    <location>
        <begin position="67"/>
        <end position="99"/>
    </location>
</feature>
<accession>A0A329ML73</accession>
<dbReference type="Pfam" id="PF13416">
    <property type="entry name" value="SBP_bac_8"/>
    <property type="match status" value="1"/>
</dbReference>
<feature type="region of interest" description="Disordered" evidence="6">
    <location>
        <begin position="63"/>
        <end position="102"/>
    </location>
</feature>
<keyword evidence="3" id="KW-0472">Membrane</keyword>
<evidence type="ECO:0000256" key="4">
    <source>
        <dbReference type="ARBA" id="ARBA00023139"/>
    </source>
</evidence>
<dbReference type="Gene3D" id="3.40.190.10">
    <property type="entry name" value="Periplasmic binding protein-like II"/>
    <property type="match status" value="1"/>
</dbReference>
<proteinExistence type="predicted"/>
<evidence type="ECO:0000256" key="2">
    <source>
        <dbReference type="ARBA" id="ARBA00022729"/>
    </source>
</evidence>
<evidence type="ECO:0000256" key="6">
    <source>
        <dbReference type="SAM" id="MobiDB-lite"/>
    </source>
</evidence>
<gene>
    <name evidence="7" type="ORF">DQG23_14255</name>
</gene>